<dbReference type="SFLD" id="SFLDS00029">
    <property type="entry name" value="Radical_SAM"/>
    <property type="match status" value="1"/>
</dbReference>
<dbReference type="Gene3D" id="3.20.20.70">
    <property type="entry name" value="Aldolase class I"/>
    <property type="match status" value="1"/>
</dbReference>
<reference evidence="7 8" key="1">
    <citation type="submission" date="2019-05" db="EMBL/GenBank/DDBJ databases">
        <title>Comparative genomics and metabolomics analyses of clavulanic acid producing Streptomyces species provides insight into specialized metabolism and evolution of beta-lactam biosynthetic gene clusters.</title>
        <authorList>
            <person name="Moore M.A."/>
            <person name="Cruz-Morales P."/>
            <person name="Barona Gomez F."/>
            <person name="Kapil T."/>
        </authorList>
    </citation>
    <scope>NUCLEOTIDE SEQUENCE [LARGE SCALE GENOMIC DNA]</scope>
    <source>
        <strain evidence="7 8">NRRL 5741</strain>
    </source>
</reference>
<name>A0A646KLF6_STRJU</name>
<feature type="domain" description="Radical SAM core" evidence="6">
    <location>
        <begin position="5"/>
        <end position="234"/>
    </location>
</feature>
<evidence type="ECO:0000313" key="7">
    <source>
        <dbReference type="EMBL" id="MQT02888.1"/>
    </source>
</evidence>
<dbReference type="PANTHER" id="PTHR43273">
    <property type="entry name" value="ANAEROBIC SULFATASE-MATURATING ENZYME HOMOLOG ASLB-RELATED"/>
    <property type="match status" value="1"/>
</dbReference>
<comment type="caution">
    <text evidence="7">The sequence shown here is derived from an EMBL/GenBank/DDBJ whole genome shotgun (WGS) entry which is preliminary data.</text>
</comment>
<dbReference type="CDD" id="cd01335">
    <property type="entry name" value="Radical_SAM"/>
    <property type="match status" value="1"/>
</dbReference>
<dbReference type="PROSITE" id="PS51918">
    <property type="entry name" value="RADICAL_SAM"/>
    <property type="match status" value="1"/>
</dbReference>
<keyword evidence="3" id="KW-0408">Iron</keyword>
<dbReference type="Proteomes" id="UP000419138">
    <property type="component" value="Unassembled WGS sequence"/>
</dbReference>
<dbReference type="EMBL" id="VCLA01000158">
    <property type="protein sequence ID" value="MQT02888.1"/>
    <property type="molecule type" value="Genomic_DNA"/>
</dbReference>
<sequence>MPAATRPFRQFVIKVHSRCDLACDHCYVYRHADQSWRGRPVTMSPGTFRLAAARMAEHAAAHGLSRIHVVLHGGEPLLAGRERLRGFARELRAALAGVCELDLRMQTNGLRLDDAFCAMLAEEGIVTGVSLDGDRHANDRHRIRADGSGSHDQVVRAVRRLGSPAHRSAFGGLLCTVDVANDPVAVYRSLSGLDPPGIDFLLPHATWDRPPPRPHGPTEYADWLIAVHRSWTAEGRPVRIRLFESITRLTHGGISLTEALGTGSSDLLVVETDGAVEQADWLKTVAEGAPGTGFHVARDRFDQAAEHPGILAQRQGLDGLSAECRACPVVAVCGGGLYAHRYRTPSPTRPDGFDHPSVYCADLLKLIRYVEAADAGSTAHGLTPAHFDALASGFGGAAAVTELARTQRGVRRILLAAAHRSAMQGAAADQAATQGTAVHRSAAQGTAAEDQAAAQGPAEHQAVTRIPEADRSVPQGAPVPPAADRTTAARTPRERRTRDPLERQTAPGAATARDQGWRAVLGLSPAALE</sequence>
<evidence type="ECO:0000256" key="5">
    <source>
        <dbReference type="SAM" id="MobiDB-lite"/>
    </source>
</evidence>
<organism evidence="7 8">
    <name type="scientific">Streptomyces jumonjinensis</name>
    <dbReference type="NCBI Taxonomy" id="1945"/>
    <lineage>
        <taxon>Bacteria</taxon>
        <taxon>Bacillati</taxon>
        <taxon>Actinomycetota</taxon>
        <taxon>Actinomycetes</taxon>
        <taxon>Kitasatosporales</taxon>
        <taxon>Streptomycetaceae</taxon>
        <taxon>Streptomyces</taxon>
    </lineage>
</organism>
<evidence type="ECO:0000313" key="8">
    <source>
        <dbReference type="Proteomes" id="UP000419138"/>
    </source>
</evidence>
<dbReference type="NCBIfam" id="TIGR04269">
    <property type="entry name" value="SAM_SPASM_FxsB"/>
    <property type="match status" value="1"/>
</dbReference>
<dbReference type="InterPro" id="IPR026335">
    <property type="entry name" value="rSAM_SPASM_FxsB"/>
</dbReference>
<evidence type="ECO:0000259" key="6">
    <source>
        <dbReference type="PROSITE" id="PS51918"/>
    </source>
</evidence>
<gene>
    <name evidence="7" type="ORF">FF041_22675</name>
</gene>
<dbReference type="AlphaFoldDB" id="A0A646KLF6"/>
<accession>A0A646KLF6</accession>
<dbReference type="Pfam" id="PF04055">
    <property type="entry name" value="Radical_SAM"/>
    <property type="match status" value="1"/>
</dbReference>
<feature type="region of interest" description="Disordered" evidence="5">
    <location>
        <begin position="427"/>
        <end position="529"/>
    </location>
</feature>
<dbReference type="InterPro" id="IPR013785">
    <property type="entry name" value="Aldolase_TIM"/>
</dbReference>
<keyword evidence="4" id="KW-0411">Iron-sulfur</keyword>
<keyword evidence="2" id="KW-0479">Metal-binding</keyword>
<evidence type="ECO:0000256" key="2">
    <source>
        <dbReference type="ARBA" id="ARBA00022723"/>
    </source>
</evidence>
<protein>
    <submittedName>
        <fullName evidence="7">FxsB family radical SAM/SPASM domain protein</fullName>
    </submittedName>
</protein>
<dbReference type="RefSeq" id="WP_323392410.1">
    <property type="nucleotide sequence ID" value="NZ_VCLA01000158.1"/>
</dbReference>
<dbReference type="InterPro" id="IPR007197">
    <property type="entry name" value="rSAM"/>
</dbReference>
<dbReference type="GO" id="GO:0051536">
    <property type="term" value="F:iron-sulfur cluster binding"/>
    <property type="evidence" value="ECO:0007669"/>
    <property type="project" value="UniProtKB-KW"/>
</dbReference>
<evidence type="ECO:0000256" key="3">
    <source>
        <dbReference type="ARBA" id="ARBA00023004"/>
    </source>
</evidence>
<proteinExistence type="predicted"/>
<feature type="compositionally biased region" description="Basic and acidic residues" evidence="5">
    <location>
        <begin position="491"/>
        <end position="502"/>
    </location>
</feature>
<dbReference type="SUPFAM" id="SSF102114">
    <property type="entry name" value="Radical SAM enzymes"/>
    <property type="match status" value="1"/>
</dbReference>
<keyword evidence="8" id="KW-1185">Reference proteome</keyword>
<dbReference type="SFLD" id="SFLDG01067">
    <property type="entry name" value="SPASM/twitch_domain_containing"/>
    <property type="match status" value="1"/>
</dbReference>
<feature type="non-terminal residue" evidence="7">
    <location>
        <position position="529"/>
    </location>
</feature>
<keyword evidence="1" id="KW-0949">S-adenosyl-L-methionine</keyword>
<dbReference type="GO" id="GO:0016491">
    <property type="term" value="F:oxidoreductase activity"/>
    <property type="evidence" value="ECO:0007669"/>
    <property type="project" value="InterPro"/>
</dbReference>
<dbReference type="PANTHER" id="PTHR43273:SF8">
    <property type="entry name" value="RADICAL SAM DOMAIN PROTEIN"/>
    <property type="match status" value="1"/>
</dbReference>
<dbReference type="SFLD" id="SFLDG01386">
    <property type="entry name" value="main_SPASM_domain-containing"/>
    <property type="match status" value="1"/>
</dbReference>
<dbReference type="SFLD" id="SFLDG01072">
    <property type="entry name" value="dehydrogenase_like"/>
    <property type="match status" value="1"/>
</dbReference>
<evidence type="ECO:0000256" key="1">
    <source>
        <dbReference type="ARBA" id="ARBA00022691"/>
    </source>
</evidence>
<feature type="compositionally biased region" description="Low complexity" evidence="5">
    <location>
        <begin position="427"/>
        <end position="459"/>
    </location>
</feature>
<dbReference type="InterPro" id="IPR058240">
    <property type="entry name" value="rSAM_sf"/>
</dbReference>
<dbReference type="InterPro" id="IPR023867">
    <property type="entry name" value="Sulphatase_maturase_rSAM"/>
</dbReference>
<dbReference type="GO" id="GO:0046872">
    <property type="term" value="F:metal ion binding"/>
    <property type="evidence" value="ECO:0007669"/>
    <property type="project" value="UniProtKB-KW"/>
</dbReference>
<evidence type="ECO:0000256" key="4">
    <source>
        <dbReference type="ARBA" id="ARBA00023014"/>
    </source>
</evidence>